<dbReference type="Pfam" id="PF01842">
    <property type="entry name" value="ACT"/>
    <property type="match status" value="1"/>
</dbReference>
<dbReference type="Pfam" id="PF20463">
    <property type="entry name" value="PDH_C"/>
    <property type="match status" value="1"/>
</dbReference>
<dbReference type="InterPro" id="IPR036291">
    <property type="entry name" value="NAD(P)-bd_dom_sf"/>
</dbReference>
<evidence type="ECO:0000256" key="3">
    <source>
        <dbReference type="ARBA" id="ARBA00012068"/>
    </source>
</evidence>
<dbReference type="PATRIC" id="fig|47500.8.peg.3276"/>
<evidence type="ECO:0000256" key="6">
    <source>
        <dbReference type="ARBA" id="ARBA00022605"/>
    </source>
</evidence>
<feature type="domain" description="Prephenate/arogenate dehydrogenase" evidence="11">
    <location>
        <begin position="2"/>
        <end position="292"/>
    </location>
</feature>
<keyword evidence="8" id="KW-0520">NAD</keyword>
<dbReference type="InterPro" id="IPR050812">
    <property type="entry name" value="Preph/Arog_dehydrog"/>
</dbReference>
<dbReference type="Proteomes" id="UP000037269">
    <property type="component" value="Unassembled WGS sequence"/>
</dbReference>
<evidence type="ECO:0000256" key="1">
    <source>
        <dbReference type="ARBA" id="ARBA00005067"/>
    </source>
</evidence>
<sequence>MTEIAILGVGLIGGSLALSLRKNEDVHITGFDVVEENLRMARSLGVIDSGTTHLAEAVAQADYIFLCAPVGKLQELISFLRYTPLKEGAVISDTGSTKVSVMEHSHGLAQRGVYFIGGHPMAGSHKSGVEASHDRLFENAYYVLTPAEDTPTTVTERLRELLVPTHAKVVVMNAQRHDEVVGAISHFPHIIASALVNQVASYSEADEMDWYRSLAAGGFRDITRIASSNPGMWRDILLNNRPVMKKMAEDLKQIMERISVLIERADGPGIERFFAEARTFRNALPEKKKGALQPYFDLYVDIPDEPGVIARVTTLLGKEKISITNISILETREDILGVLRISFRSHEDMEKATHILKDEGYSVYERE</sequence>
<keyword evidence="9" id="KW-0057">Aromatic amino acid biosynthesis</keyword>
<dbReference type="SUPFAM" id="SSF55021">
    <property type="entry name" value="ACT-like"/>
    <property type="match status" value="1"/>
</dbReference>
<dbReference type="InterPro" id="IPR003099">
    <property type="entry name" value="Prephen_DH"/>
</dbReference>
<dbReference type="Gene3D" id="3.30.2130.10">
    <property type="entry name" value="VC0802-like"/>
    <property type="match status" value="1"/>
</dbReference>
<dbReference type="RefSeq" id="WP_043067914.1">
    <property type="nucleotide sequence ID" value="NZ_BJOA01000024.1"/>
</dbReference>
<dbReference type="NCBIfam" id="NF005107">
    <property type="entry name" value="PRK06545.1-5"/>
    <property type="match status" value="1"/>
</dbReference>
<dbReference type="GO" id="GO:0070403">
    <property type="term" value="F:NAD+ binding"/>
    <property type="evidence" value="ECO:0007669"/>
    <property type="project" value="InterPro"/>
</dbReference>
<dbReference type="PROSITE" id="PS51176">
    <property type="entry name" value="PDH_ADH"/>
    <property type="match status" value="1"/>
</dbReference>
<evidence type="ECO:0000259" key="11">
    <source>
        <dbReference type="PROSITE" id="PS51176"/>
    </source>
</evidence>
<evidence type="ECO:0000313" key="13">
    <source>
        <dbReference type="EMBL" id="KON97983.1"/>
    </source>
</evidence>
<dbReference type="GO" id="GO:0006571">
    <property type="term" value="P:tyrosine biosynthetic process"/>
    <property type="evidence" value="ECO:0007669"/>
    <property type="project" value="UniProtKB-UniPathway"/>
</dbReference>
<dbReference type="Pfam" id="PF02153">
    <property type="entry name" value="PDH_N"/>
    <property type="match status" value="1"/>
</dbReference>
<name>A0A0D1XHX7_ANEMI</name>
<dbReference type="InterPro" id="IPR046826">
    <property type="entry name" value="PDH_N"/>
</dbReference>
<dbReference type="AlphaFoldDB" id="A0A0D1XHX7"/>
<dbReference type="FunFam" id="3.40.50.720:FF:000208">
    <property type="entry name" value="Prephenate dehydrogenase"/>
    <property type="match status" value="1"/>
</dbReference>
<proteinExistence type="inferred from homology"/>
<reference evidence="13 15" key="1">
    <citation type="submission" date="2015-07" db="EMBL/GenBank/DDBJ databases">
        <title>Fjat-14205 dsm 2895.</title>
        <authorList>
            <person name="Liu B."/>
            <person name="Wang J."/>
            <person name="Zhu Y."/>
            <person name="Liu G."/>
            <person name="Chen Q."/>
            <person name="Chen Z."/>
            <person name="Lan J."/>
            <person name="Che J."/>
            <person name="Ge C."/>
            <person name="Shi H."/>
            <person name="Pan Z."/>
            <person name="Liu X."/>
        </authorList>
    </citation>
    <scope>NUCLEOTIDE SEQUENCE [LARGE SCALE GENOMIC DNA]</scope>
    <source>
        <strain evidence="13 15">DSM 2895</strain>
    </source>
</reference>
<dbReference type="SUPFAM" id="SSF48179">
    <property type="entry name" value="6-phosphogluconate dehydrogenase C-terminal domain-like"/>
    <property type="match status" value="1"/>
</dbReference>
<dbReference type="EMBL" id="FNED01000001">
    <property type="protein sequence ID" value="SDI00484.1"/>
    <property type="molecule type" value="Genomic_DNA"/>
</dbReference>
<dbReference type="GO" id="GO:0004665">
    <property type="term" value="F:prephenate dehydrogenase (NADP+) activity"/>
    <property type="evidence" value="ECO:0007669"/>
    <property type="project" value="InterPro"/>
</dbReference>
<evidence type="ECO:0000313" key="15">
    <source>
        <dbReference type="Proteomes" id="UP000037269"/>
    </source>
</evidence>
<evidence type="ECO:0000256" key="4">
    <source>
        <dbReference type="ARBA" id="ARBA00016891"/>
    </source>
</evidence>
<keyword evidence="6" id="KW-0028">Amino-acid biosynthesis</keyword>
<evidence type="ECO:0000313" key="14">
    <source>
        <dbReference type="EMBL" id="SDI00484.1"/>
    </source>
</evidence>
<dbReference type="InterPro" id="IPR045865">
    <property type="entry name" value="ACT-like_dom_sf"/>
</dbReference>
<dbReference type="InterPro" id="IPR008927">
    <property type="entry name" value="6-PGluconate_DH-like_C_sf"/>
</dbReference>
<dbReference type="CDD" id="cd04909">
    <property type="entry name" value="ACT_PDH-BS"/>
    <property type="match status" value="1"/>
</dbReference>
<dbReference type="STRING" id="47500.AF333_23680"/>
<dbReference type="FunFam" id="1.10.3660.10:FF:000003">
    <property type="entry name" value="Prephenate dehydrogenase"/>
    <property type="match status" value="1"/>
</dbReference>
<accession>A0A0D1XHX7</accession>
<dbReference type="SUPFAM" id="SSF51735">
    <property type="entry name" value="NAD(P)-binding Rossmann-fold domains"/>
    <property type="match status" value="1"/>
</dbReference>
<dbReference type="InterPro" id="IPR046825">
    <property type="entry name" value="PDH_C"/>
</dbReference>
<reference evidence="14 16" key="2">
    <citation type="submission" date="2016-10" db="EMBL/GenBank/DDBJ databases">
        <authorList>
            <person name="de Groot N.N."/>
        </authorList>
    </citation>
    <scope>NUCLEOTIDE SEQUENCE [LARGE SCALE GENOMIC DNA]</scope>
    <source>
        <strain evidence="14 16">DSM 2895</strain>
    </source>
</reference>
<organism evidence="13 15">
    <name type="scientific">Aneurinibacillus migulanus</name>
    <name type="common">Bacillus migulanus</name>
    <dbReference type="NCBI Taxonomy" id="47500"/>
    <lineage>
        <taxon>Bacteria</taxon>
        <taxon>Bacillati</taxon>
        <taxon>Bacillota</taxon>
        <taxon>Bacilli</taxon>
        <taxon>Bacillales</taxon>
        <taxon>Paenibacillaceae</taxon>
        <taxon>Aneurinibacillus group</taxon>
        <taxon>Aneurinibacillus</taxon>
    </lineage>
</organism>
<evidence type="ECO:0000313" key="16">
    <source>
        <dbReference type="Proteomes" id="UP000182836"/>
    </source>
</evidence>
<dbReference type="Gene3D" id="3.40.50.720">
    <property type="entry name" value="NAD(P)-binding Rossmann-like Domain"/>
    <property type="match status" value="1"/>
</dbReference>
<evidence type="ECO:0000259" key="12">
    <source>
        <dbReference type="PROSITE" id="PS51671"/>
    </source>
</evidence>
<keyword evidence="15" id="KW-1185">Reference proteome</keyword>
<comment type="similarity">
    <text evidence="2">Belongs to the prephenate/arogenate dehydrogenase family.</text>
</comment>
<dbReference type="UniPathway" id="UPA00122">
    <property type="reaction ID" value="UER00961"/>
</dbReference>
<evidence type="ECO:0000256" key="7">
    <source>
        <dbReference type="ARBA" id="ARBA00023002"/>
    </source>
</evidence>
<dbReference type="Gene3D" id="1.10.3660.10">
    <property type="entry name" value="6-phosphogluconate dehydrogenase C-terminal like domain"/>
    <property type="match status" value="1"/>
</dbReference>
<evidence type="ECO:0000256" key="5">
    <source>
        <dbReference type="ARBA" id="ARBA00022498"/>
    </source>
</evidence>
<dbReference type="EC" id="1.3.1.12" evidence="3"/>
<dbReference type="PROSITE" id="PS51671">
    <property type="entry name" value="ACT"/>
    <property type="match status" value="1"/>
</dbReference>
<dbReference type="Proteomes" id="UP000182836">
    <property type="component" value="Unassembled WGS sequence"/>
</dbReference>
<comment type="pathway">
    <text evidence="1">Amino-acid biosynthesis; L-tyrosine biosynthesis; (4-hydroxyphenyl)pyruvate from prephenate (NAD(+) route): step 1/1.</text>
</comment>
<comment type="catalytic activity">
    <reaction evidence="10">
        <text>prephenate + NAD(+) = 3-(4-hydroxyphenyl)pyruvate + CO2 + NADH</text>
        <dbReference type="Rhea" id="RHEA:13869"/>
        <dbReference type="ChEBI" id="CHEBI:16526"/>
        <dbReference type="ChEBI" id="CHEBI:29934"/>
        <dbReference type="ChEBI" id="CHEBI:36242"/>
        <dbReference type="ChEBI" id="CHEBI:57540"/>
        <dbReference type="ChEBI" id="CHEBI:57945"/>
        <dbReference type="EC" id="1.3.1.12"/>
    </reaction>
</comment>
<evidence type="ECO:0000256" key="9">
    <source>
        <dbReference type="ARBA" id="ARBA00023141"/>
    </source>
</evidence>
<evidence type="ECO:0000256" key="8">
    <source>
        <dbReference type="ARBA" id="ARBA00023027"/>
    </source>
</evidence>
<keyword evidence="5" id="KW-0827">Tyrosine biosynthesis</keyword>
<feature type="domain" description="ACT" evidence="12">
    <location>
        <begin position="297"/>
        <end position="367"/>
    </location>
</feature>
<dbReference type="GO" id="GO:0008977">
    <property type="term" value="F:prephenate dehydrogenase (NAD+) activity"/>
    <property type="evidence" value="ECO:0007669"/>
    <property type="project" value="UniProtKB-EC"/>
</dbReference>
<dbReference type="PANTHER" id="PTHR21363:SF0">
    <property type="entry name" value="PREPHENATE DEHYDROGENASE [NADP(+)]"/>
    <property type="match status" value="1"/>
</dbReference>
<protein>
    <recommendedName>
        <fullName evidence="4">Prephenate dehydrogenase</fullName>
        <ecNumber evidence="3">1.3.1.12</ecNumber>
    </recommendedName>
</protein>
<evidence type="ECO:0000256" key="10">
    <source>
        <dbReference type="ARBA" id="ARBA00049260"/>
    </source>
</evidence>
<dbReference type="EMBL" id="LGUG01000004">
    <property type="protein sequence ID" value="KON97983.1"/>
    <property type="molecule type" value="Genomic_DNA"/>
</dbReference>
<dbReference type="InterPro" id="IPR002912">
    <property type="entry name" value="ACT_dom"/>
</dbReference>
<dbReference type="OrthoDB" id="9802008at2"/>
<dbReference type="PANTHER" id="PTHR21363">
    <property type="entry name" value="PREPHENATE DEHYDROGENASE"/>
    <property type="match status" value="1"/>
</dbReference>
<evidence type="ECO:0000256" key="2">
    <source>
        <dbReference type="ARBA" id="ARBA00007964"/>
    </source>
</evidence>
<gene>
    <name evidence="13" type="ORF">AF333_23680</name>
    <name evidence="14" type="ORF">SAMN04487909_101208</name>
</gene>
<dbReference type="GeneID" id="42308129"/>
<keyword evidence="7" id="KW-0560">Oxidoreductase</keyword>